<proteinExistence type="predicted"/>
<reference evidence="2 3" key="1">
    <citation type="submission" date="2024-08" db="EMBL/GenBank/DDBJ databases">
        <title>Insights into the chromosomal genome structure of Flemingia macrophylla.</title>
        <authorList>
            <person name="Ding Y."/>
            <person name="Zhao Y."/>
            <person name="Bi W."/>
            <person name="Wu M."/>
            <person name="Zhao G."/>
            <person name="Gong Y."/>
            <person name="Li W."/>
            <person name="Zhang P."/>
        </authorList>
    </citation>
    <scope>NUCLEOTIDE SEQUENCE [LARGE SCALE GENOMIC DNA]</scope>
    <source>
        <strain evidence="2">DYQJB</strain>
        <tissue evidence="2">Leaf</tissue>
    </source>
</reference>
<feature type="chain" id="PRO_5044744022" evidence="1">
    <location>
        <begin position="24"/>
        <end position="203"/>
    </location>
</feature>
<protein>
    <submittedName>
        <fullName evidence="2">Uncharacterized protein</fullName>
    </submittedName>
</protein>
<dbReference type="InterPro" id="IPR011065">
    <property type="entry name" value="Kunitz_inhibitor_STI-like_sf"/>
</dbReference>
<accession>A0ABD1LVF9</accession>
<evidence type="ECO:0000313" key="2">
    <source>
        <dbReference type="EMBL" id="KAL2326855.1"/>
    </source>
</evidence>
<name>A0ABD1LVF9_9FABA</name>
<keyword evidence="3" id="KW-1185">Reference proteome</keyword>
<dbReference type="Pfam" id="PF00197">
    <property type="entry name" value="Kunitz_legume"/>
    <property type="match status" value="1"/>
</dbReference>
<dbReference type="SUPFAM" id="SSF50386">
    <property type="entry name" value="STI-like"/>
    <property type="match status" value="1"/>
</dbReference>
<dbReference type="Gene3D" id="2.80.10.50">
    <property type="match status" value="1"/>
</dbReference>
<organism evidence="2 3">
    <name type="scientific">Flemingia macrophylla</name>
    <dbReference type="NCBI Taxonomy" id="520843"/>
    <lineage>
        <taxon>Eukaryota</taxon>
        <taxon>Viridiplantae</taxon>
        <taxon>Streptophyta</taxon>
        <taxon>Embryophyta</taxon>
        <taxon>Tracheophyta</taxon>
        <taxon>Spermatophyta</taxon>
        <taxon>Magnoliopsida</taxon>
        <taxon>eudicotyledons</taxon>
        <taxon>Gunneridae</taxon>
        <taxon>Pentapetalae</taxon>
        <taxon>rosids</taxon>
        <taxon>fabids</taxon>
        <taxon>Fabales</taxon>
        <taxon>Fabaceae</taxon>
        <taxon>Papilionoideae</taxon>
        <taxon>50 kb inversion clade</taxon>
        <taxon>NPAAA clade</taxon>
        <taxon>indigoferoid/millettioid clade</taxon>
        <taxon>Phaseoleae</taxon>
        <taxon>Flemingia</taxon>
    </lineage>
</organism>
<dbReference type="Proteomes" id="UP001603857">
    <property type="component" value="Unassembled WGS sequence"/>
</dbReference>
<dbReference type="CDD" id="cd23367">
    <property type="entry name" value="beta-trefoil_STI_KPI104-like"/>
    <property type="match status" value="1"/>
</dbReference>
<evidence type="ECO:0000313" key="3">
    <source>
        <dbReference type="Proteomes" id="UP001603857"/>
    </source>
</evidence>
<dbReference type="EMBL" id="JBGMDY010000007">
    <property type="protein sequence ID" value="KAL2326855.1"/>
    <property type="molecule type" value="Genomic_DNA"/>
</dbReference>
<gene>
    <name evidence="2" type="ORF">Fmac_020282</name>
</gene>
<dbReference type="InterPro" id="IPR002160">
    <property type="entry name" value="Prot_inh_Kunz-lg"/>
</dbReference>
<feature type="signal peptide" evidence="1">
    <location>
        <begin position="1"/>
        <end position="23"/>
    </location>
</feature>
<evidence type="ECO:0000256" key="1">
    <source>
        <dbReference type="SAM" id="SignalP"/>
    </source>
</evidence>
<sequence>MSMKLFALMTLAVWVLTATSSEGQSNYVMDTNNEPLDSDDEYYIRPAITDNGGRFTLVNPNGTCPLHVGLENTDTPPGYAVRFTPFASNDDDDDIRLNSDLRVTFVDVLSTCAQSAEWRVGENDTASGRRLVVTGRDNRTASYSNYFRITQNGSIYNIEWCPTEVCPTCRFNCGIGGILRQNGTIFFALDGSPLPVQFQKKDD</sequence>
<dbReference type="PANTHER" id="PTHR33107:SF31">
    <property type="entry name" value="KUNITZ TYPE TRYPSIN INHIBITOR 104"/>
    <property type="match status" value="1"/>
</dbReference>
<dbReference type="SMART" id="SM00452">
    <property type="entry name" value="STI"/>
    <property type="match status" value="1"/>
</dbReference>
<keyword evidence="1" id="KW-0732">Signal</keyword>
<dbReference type="PANTHER" id="PTHR33107">
    <property type="entry name" value="KUNITZ TRYPSIN INHIBITOR 2"/>
    <property type="match status" value="1"/>
</dbReference>
<comment type="caution">
    <text evidence="2">The sequence shown here is derived from an EMBL/GenBank/DDBJ whole genome shotgun (WGS) entry which is preliminary data.</text>
</comment>
<dbReference type="AlphaFoldDB" id="A0ABD1LVF9"/>